<dbReference type="InterPro" id="IPR011081">
    <property type="entry name" value="Big_4"/>
</dbReference>
<dbReference type="Proteomes" id="UP001141183">
    <property type="component" value="Unassembled WGS sequence"/>
</dbReference>
<reference evidence="3" key="1">
    <citation type="submission" date="2022-05" db="EMBL/GenBank/DDBJ databases">
        <title>Draft genome sequence of Clostridium tertium strain CP3 isolated from Peru.</title>
        <authorList>
            <person name="Hurtado R."/>
            <person name="Lima L."/>
            <person name="Sousa T."/>
            <person name="Jaiswal A.K."/>
            <person name="Tiwari S."/>
            <person name="Maturrano L."/>
            <person name="Brenig B."/>
            <person name="Azevedo V."/>
        </authorList>
    </citation>
    <scope>NUCLEOTIDE SEQUENCE</scope>
    <source>
        <strain evidence="3">CP3</strain>
    </source>
</reference>
<proteinExistence type="predicted"/>
<evidence type="ECO:0000256" key="1">
    <source>
        <dbReference type="PROSITE-ProRule" id="PRU00339"/>
    </source>
</evidence>
<protein>
    <submittedName>
        <fullName evidence="3">Ig-like domain-containing protein</fullName>
    </submittedName>
</protein>
<evidence type="ECO:0000259" key="2">
    <source>
        <dbReference type="Pfam" id="PF07532"/>
    </source>
</evidence>
<keyword evidence="1" id="KW-0802">TPR repeat</keyword>
<dbReference type="RefSeq" id="WP_272469946.1">
    <property type="nucleotide sequence ID" value="NZ_JAMRYU010000001.1"/>
</dbReference>
<gene>
    <name evidence="3" type="ORF">NE398_00270</name>
</gene>
<comment type="caution">
    <text evidence="3">The sequence shown here is derived from an EMBL/GenBank/DDBJ whole genome shotgun (WGS) entry which is preliminary data.</text>
</comment>
<keyword evidence="4" id="KW-1185">Reference proteome</keyword>
<dbReference type="PROSITE" id="PS51257">
    <property type="entry name" value="PROKAR_LIPOPROTEIN"/>
    <property type="match status" value="1"/>
</dbReference>
<dbReference type="AlphaFoldDB" id="A0A9X3XG44"/>
<sequence length="356" mass="41330">MNKKLFYKIIIISVITISSTFVSCQNTSKKITISEDTQNEISTEENEVNEAIKTGEKYLTKNNFNEAKEYFNKAISLDKSNKDIYLKIKDIYLSFNRFDDAYFIIKTALTNNIDIENMKLILKDISSKFESINMNLSIYQDTSYTLPNEVKAVISGESISIPVTWDNQVVDSSTVGTFIYEGFNEDYGRKVNMEITVMENVYDKQIGSINNIYTIDGKTYIDVDLVELYEGLDESLTEAKKDNMAAYDEEKGEYFLPFGYYIRNNNSTITTYEVSKDCIFQLYFIDLFALGYDSESKLPELNTVPYETFKNYIDMMNKMYLDNNQKLGDKITTHRTTLCWIENKNNNVYSISRKYL</sequence>
<feature type="domain" description="Bacterial Ig-like" evidence="2">
    <location>
        <begin position="133"/>
        <end position="182"/>
    </location>
</feature>
<dbReference type="Gene3D" id="1.25.40.10">
    <property type="entry name" value="Tetratricopeptide repeat domain"/>
    <property type="match status" value="1"/>
</dbReference>
<dbReference type="EMBL" id="JAMRYU010000001">
    <property type="protein sequence ID" value="MDC4238608.1"/>
    <property type="molecule type" value="Genomic_DNA"/>
</dbReference>
<name>A0A9X3XG44_9CLOT</name>
<evidence type="ECO:0000313" key="3">
    <source>
        <dbReference type="EMBL" id="MDC4238608.1"/>
    </source>
</evidence>
<dbReference type="PROSITE" id="PS50005">
    <property type="entry name" value="TPR"/>
    <property type="match status" value="1"/>
</dbReference>
<dbReference type="InterPro" id="IPR019734">
    <property type="entry name" value="TPR_rpt"/>
</dbReference>
<feature type="repeat" description="TPR" evidence="1">
    <location>
        <begin position="48"/>
        <end position="81"/>
    </location>
</feature>
<accession>A0A9X3XG44</accession>
<organism evidence="3 4">
    <name type="scientific">Clostridium tertium</name>
    <dbReference type="NCBI Taxonomy" id="1559"/>
    <lineage>
        <taxon>Bacteria</taxon>
        <taxon>Bacillati</taxon>
        <taxon>Bacillota</taxon>
        <taxon>Clostridia</taxon>
        <taxon>Eubacteriales</taxon>
        <taxon>Clostridiaceae</taxon>
        <taxon>Clostridium</taxon>
    </lineage>
</organism>
<dbReference type="SUPFAM" id="SSF48452">
    <property type="entry name" value="TPR-like"/>
    <property type="match status" value="1"/>
</dbReference>
<dbReference type="InterPro" id="IPR011990">
    <property type="entry name" value="TPR-like_helical_dom_sf"/>
</dbReference>
<dbReference type="Pfam" id="PF07532">
    <property type="entry name" value="Big_4"/>
    <property type="match status" value="1"/>
</dbReference>
<evidence type="ECO:0000313" key="4">
    <source>
        <dbReference type="Proteomes" id="UP001141183"/>
    </source>
</evidence>